<evidence type="ECO:0000256" key="1">
    <source>
        <dbReference type="SAM" id="SignalP"/>
    </source>
</evidence>
<reference evidence="2" key="1">
    <citation type="submission" date="2021-02" db="EMBL/GenBank/DDBJ databases">
        <authorList>
            <person name="Dougan E. K."/>
            <person name="Rhodes N."/>
            <person name="Thang M."/>
            <person name="Chan C."/>
        </authorList>
    </citation>
    <scope>NUCLEOTIDE SEQUENCE</scope>
</reference>
<name>A0A812JCN2_9DINO</name>
<evidence type="ECO:0000313" key="3">
    <source>
        <dbReference type="Proteomes" id="UP000604046"/>
    </source>
</evidence>
<dbReference type="Proteomes" id="UP000604046">
    <property type="component" value="Unassembled WGS sequence"/>
</dbReference>
<feature type="chain" id="PRO_5032288226" evidence="1">
    <location>
        <begin position="18"/>
        <end position="154"/>
    </location>
</feature>
<sequence>MTGFLLLIFISCKNCMTLNNSTSDMSAFSNPHFNNTVTRATILHCLSDGVRADHHNINFALHAVGQCLRPLIQVVQIDIFETMSCEPVIHLLLEVVIVCTVHGHDPHHHDGPLCFLSVLLGTSEHEVDELAHIEFATSVFLGFFFFATRLADLS</sequence>
<dbReference type="EMBL" id="CAJNDS010000413">
    <property type="protein sequence ID" value="CAE7203628.1"/>
    <property type="molecule type" value="Genomic_DNA"/>
</dbReference>
<dbReference type="AlphaFoldDB" id="A0A812JCN2"/>
<accession>A0A812JCN2</accession>
<organism evidence="2 3">
    <name type="scientific">Symbiodinium natans</name>
    <dbReference type="NCBI Taxonomy" id="878477"/>
    <lineage>
        <taxon>Eukaryota</taxon>
        <taxon>Sar</taxon>
        <taxon>Alveolata</taxon>
        <taxon>Dinophyceae</taxon>
        <taxon>Suessiales</taxon>
        <taxon>Symbiodiniaceae</taxon>
        <taxon>Symbiodinium</taxon>
    </lineage>
</organism>
<feature type="signal peptide" evidence="1">
    <location>
        <begin position="1"/>
        <end position="17"/>
    </location>
</feature>
<evidence type="ECO:0000313" key="2">
    <source>
        <dbReference type="EMBL" id="CAE7203628.1"/>
    </source>
</evidence>
<keyword evidence="1" id="KW-0732">Signal</keyword>
<protein>
    <submittedName>
        <fullName evidence="2">Uncharacterized protein</fullName>
    </submittedName>
</protein>
<gene>
    <name evidence="2" type="ORF">SNAT2548_LOCUS6254</name>
</gene>
<proteinExistence type="predicted"/>
<comment type="caution">
    <text evidence="2">The sequence shown here is derived from an EMBL/GenBank/DDBJ whole genome shotgun (WGS) entry which is preliminary data.</text>
</comment>
<keyword evidence="3" id="KW-1185">Reference proteome</keyword>